<dbReference type="PROSITE" id="PS50013">
    <property type="entry name" value="CHROMO_2"/>
    <property type="match status" value="1"/>
</dbReference>
<sequence length="394" mass="45845">MASQLAWTFLDQIFRLHGLPTSIVSNCDKLFISKFWQELMSLLQTDIRTSTAYHPQTDGLMERSNQVLEIYLRSYCSYHQDNWVDYLPLAEFSFNNLENTSTQQTPFFTNLGYHPTFKPRITERSSVPAAKDLAERLKIIHEELKASLQHAQEVQVHFYDKNRKTAPELREGQLVWLLHRNIKTTRPSQKLDHRKLGPYPIEKRIHKTDTYRLKLPSYLFCLHPVFHVSLLEPYKDPSEFHPHSDPLHIQLDETSTTIESIEDSRKVGQTYEYLVHFHDTDQLENSWIPLSEIPSDTDEMIDRFHRRHPHAPCLNELLLPQNRDPEIPMPENTTKAQLPNDGTADKASPARPPSPKLIFTNPRAQYTPLAMTTTRSGRVSKPIERLDPIIPGRE</sequence>
<evidence type="ECO:0000313" key="5">
    <source>
        <dbReference type="EMBL" id="ESK84938.1"/>
    </source>
</evidence>
<dbReference type="GO" id="GO:0006338">
    <property type="term" value="P:chromatin remodeling"/>
    <property type="evidence" value="ECO:0007669"/>
    <property type="project" value="UniProtKB-ARBA"/>
</dbReference>
<accession>V2WDN1</accession>
<dbReference type="GO" id="GO:0005634">
    <property type="term" value="C:nucleus"/>
    <property type="evidence" value="ECO:0007669"/>
    <property type="project" value="UniProtKB-ARBA"/>
</dbReference>
<keyword evidence="1" id="KW-0694">RNA-binding</keyword>
<dbReference type="OrthoDB" id="3341476at2759"/>
<dbReference type="PROSITE" id="PS50994">
    <property type="entry name" value="INTEGRASE"/>
    <property type="match status" value="1"/>
</dbReference>
<dbReference type="InterPro" id="IPR016197">
    <property type="entry name" value="Chromo-like_dom_sf"/>
</dbReference>
<dbReference type="CDD" id="cd00024">
    <property type="entry name" value="CD_CSD"/>
    <property type="match status" value="1"/>
</dbReference>
<dbReference type="InterPro" id="IPR001584">
    <property type="entry name" value="Integrase_cat-core"/>
</dbReference>
<dbReference type="InterPro" id="IPR036397">
    <property type="entry name" value="RNaseH_sf"/>
</dbReference>
<feature type="domain" description="Chromo" evidence="3">
    <location>
        <begin position="256"/>
        <end position="308"/>
    </location>
</feature>
<dbReference type="KEGG" id="mrr:Moror_9249"/>
<dbReference type="Pfam" id="PF00385">
    <property type="entry name" value="Chromo"/>
    <property type="match status" value="1"/>
</dbReference>
<keyword evidence="6" id="KW-1185">Reference proteome</keyword>
<dbReference type="InterPro" id="IPR050951">
    <property type="entry name" value="Retrovirus_Pol_polyprotein"/>
</dbReference>
<dbReference type="PANTHER" id="PTHR37984:SF15">
    <property type="entry name" value="INTEGRASE CATALYTIC DOMAIN-CONTAINING PROTEIN"/>
    <property type="match status" value="1"/>
</dbReference>
<dbReference type="InterPro" id="IPR000953">
    <property type="entry name" value="Chromo/chromo_shadow_dom"/>
</dbReference>
<dbReference type="Proteomes" id="UP000017559">
    <property type="component" value="Unassembled WGS sequence"/>
</dbReference>
<dbReference type="SMART" id="SM00298">
    <property type="entry name" value="CHROMO"/>
    <property type="match status" value="1"/>
</dbReference>
<evidence type="ECO:0000313" key="6">
    <source>
        <dbReference type="Proteomes" id="UP000017559"/>
    </source>
</evidence>
<dbReference type="EMBL" id="AWSO01001185">
    <property type="protein sequence ID" value="ESK84938.1"/>
    <property type="molecule type" value="Genomic_DNA"/>
</dbReference>
<protein>
    <recommendedName>
        <fullName evidence="7">Reverse transcriptase-rnase h-integrase</fullName>
    </recommendedName>
</protein>
<dbReference type="InterPro" id="IPR012337">
    <property type="entry name" value="RNaseH-like_sf"/>
</dbReference>
<feature type="region of interest" description="Disordered" evidence="2">
    <location>
        <begin position="321"/>
        <end position="394"/>
    </location>
</feature>
<reference evidence="5 6" key="1">
    <citation type="journal article" date="2014" name="BMC Genomics">
        <title>Genome and secretome analysis of the hemibiotrophic fungal pathogen, Moniliophthora roreri, which causes frosty pod rot disease of cacao: mechanisms of the biotrophic and necrotrophic phases.</title>
        <authorList>
            <person name="Meinhardt L.W."/>
            <person name="Costa G.G.L."/>
            <person name="Thomazella D.P.T."/>
            <person name="Teixeira P.J.P.L."/>
            <person name="Carazzolle M.F."/>
            <person name="Schuster S.C."/>
            <person name="Carlson J.E."/>
            <person name="Guiltinan M.J."/>
            <person name="Mieczkowski P."/>
            <person name="Farmer A."/>
            <person name="Ramaraj T."/>
            <person name="Crozier J."/>
            <person name="Davis R.E."/>
            <person name="Shao J."/>
            <person name="Melnick R.L."/>
            <person name="Pereira G.A.G."/>
            <person name="Bailey B.A."/>
        </authorList>
    </citation>
    <scope>NUCLEOTIDE SEQUENCE [LARGE SCALE GENOMIC DNA]</scope>
    <source>
        <strain evidence="5 6">MCA 2997</strain>
    </source>
</reference>
<dbReference type="SUPFAM" id="SSF53098">
    <property type="entry name" value="Ribonuclease H-like"/>
    <property type="match status" value="1"/>
</dbReference>
<evidence type="ECO:0000256" key="2">
    <source>
        <dbReference type="SAM" id="MobiDB-lite"/>
    </source>
</evidence>
<feature type="compositionally biased region" description="Basic and acidic residues" evidence="2">
    <location>
        <begin position="381"/>
        <end position="394"/>
    </location>
</feature>
<dbReference type="SUPFAM" id="SSF54160">
    <property type="entry name" value="Chromo domain-like"/>
    <property type="match status" value="1"/>
</dbReference>
<name>V2WDN1_MONRO</name>
<dbReference type="HOGENOM" id="CLU_000384_6_12_1"/>
<evidence type="ECO:0000256" key="1">
    <source>
        <dbReference type="ARBA" id="ARBA00022884"/>
    </source>
</evidence>
<dbReference type="Pfam" id="PF24626">
    <property type="entry name" value="SH3_Tf2-1"/>
    <property type="match status" value="1"/>
</dbReference>
<feature type="domain" description="Integrase catalytic" evidence="4">
    <location>
        <begin position="1"/>
        <end position="114"/>
    </location>
</feature>
<organism evidence="5 6">
    <name type="scientific">Moniliophthora roreri (strain MCA 2997)</name>
    <name type="common">Cocoa frosty pod rot fungus</name>
    <name type="synonym">Crinipellis roreri</name>
    <dbReference type="NCBI Taxonomy" id="1381753"/>
    <lineage>
        <taxon>Eukaryota</taxon>
        <taxon>Fungi</taxon>
        <taxon>Dikarya</taxon>
        <taxon>Basidiomycota</taxon>
        <taxon>Agaricomycotina</taxon>
        <taxon>Agaricomycetes</taxon>
        <taxon>Agaricomycetidae</taxon>
        <taxon>Agaricales</taxon>
        <taxon>Marasmiineae</taxon>
        <taxon>Marasmiaceae</taxon>
        <taxon>Moniliophthora</taxon>
    </lineage>
</organism>
<dbReference type="InterPro" id="IPR056924">
    <property type="entry name" value="SH3_Tf2-1"/>
</dbReference>
<evidence type="ECO:0000259" key="4">
    <source>
        <dbReference type="PROSITE" id="PS50994"/>
    </source>
</evidence>
<dbReference type="PANTHER" id="PTHR37984">
    <property type="entry name" value="PROTEIN CBG26694"/>
    <property type="match status" value="1"/>
</dbReference>
<evidence type="ECO:0000259" key="3">
    <source>
        <dbReference type="PROSITE" id="PS50013"/>
    </source>
</evidence>
<dbReference type="GO" id="GO:0015074">
    <property type="term" value="P:DNA integration"/>
    <property type="evidence" value="ECO:0007669"/>
    <property type="project" value="InterPro"/>
</dbReference>
<comment type="caution">
    <text evidence="5">The sequence shown here is derived from an EMBL/GenBank/DDBJ whole genome shotgun (WGS) entry which is preliminary data.</text>
</comment>
<evidence type="ECO:0008006" key="7">
    <source>
        <dbReference type="Google" id="ProtNLM"/>
    </source>
</evidence>
<proteinExistence type="predicted"/>
<dbReference type="GO" id="GO:0003723">
    <property type="term" value="F:RNA binding"/>
    <property type="evidence" value="ECO:0007669"/>
    <property type="project" value="UniProtKB-KW"/>
</dbReference>
<gene>
    <name evidence="5" type="ORF">Moror_9249</name>
</gene>
<dbReference type="InterPro" id="IPR023780">
    <property type="entry name" value="Chromo_domain"/>
</dbReference>
<dbReference type="AlphaFoldDB" id="V2WDN1"/>
<dbReference type="Gene3D" id="3.30.420.10">
    <property type="entry name" value="Ribonuclease H-like superfamily/Ribonuclease H"/>
    <property type="match status" value="1"/>
</dbReference>
<dbReference type="Gene3D" id="2.40.50.40">
    <property type="match status" value="1"/>
</dbReference>